<dbReference type="RefSeq" id="WP_015443148.1">
    <property type="nucleotide sequence ID" value="NC_020520.1"/>
</dbReference>
<protein>
    <recommendedName>
        <fullName evidence="1">N-acetyltransferase domain-containing protein</fullName>
    </recommendedName>
</protein>
<dbReference type="Proteomes" id="UP000011863">
    <property type="component" value="Chromosome"/>
</dbReference>
<dbReference type="AlphaFoldDB" id="A0A6C7EBP5"/>
<dbReference type="Gene3D" id="3.40.630.30">
    <property type="match status" value="1"/>
</dbReference>
<gene>
    <name evidence="2" type="ORF">YM304_35870</name>
</gene>
<keyword evidence="3" id="KW-1185">Reference proteome</keyword>
<sequence>MPVFPGLVTERLSIRAMGPADADSLWRRRNDPTTAEFQSWSLPFPRERAESMCESFAAVDGPQSDEWWMAAVCDRSTGDVIGDLALHLTFDARSAEIGYTIDRSVWGRGIATEPPLRSRIGSSTTSACHG</sequence>
<dbReference type="GO" id="GO:0016747">
    <property type="term" value="F:acyltransferase activity, transferring groups other than amino-acyl groups"/>
    <property type="evidence" value="ECO:0007669"/>
    <property type="project" value="InterPro"/>
</dbReference>
<evidence type="ECO:0000259" key="1">
    <source>
        <dbReference type="Pfam" id="PF13302"/>
    </source>
</evidence>
<dbReference type="InterPro" id="IPR051531">
    <property type="entry name" value="N-acetyltransferase"/>
</dbReference>
<dbReference type="SUPFAM" id="SSF55729">
    <property type="entry name" value="Acyl-CoA N-acyltransferases (Nat)"/>
    <property type="match status" value="1"/>
</dbReference>
<proteinExistence type="predicted"/>
<organism evidence="2 3">
    <name type="scientific">Ilumatobacter coccineus (strain NBRC 103263 / KCTC 29153 / YM16-304)</name>
    <dbReference type="NCBI Taxonomy" id="1313172"/>
    <lineage>
        <taxon>Bacteria</taxon>
        <taxon>Bacillati</taxon>
        <taxon>Actinomycetota</taxon>
        <taxon>Acidimicrobiia</taxon>
        <taxon>Acidimicrobiales</taxon>
        <taxon>Ilumatobacteraceae</taxon>
        <taxon>Ilumatobacter</taxon>
    </lineage>
</organism>
<dbReference type="EMBL" id="AP012057">
    <property type="protein sequence ID" value="BAN03901.1"/>
    <property type="molecule type" value="Genomic_DNA"/>
</dbReference>
<accession>A0A6C7EBP5</accession>
<dbReference type="KEGG" id="aym:YM304_35870"/>
<feature type="domain" description="N-acetyltransferase" evidence="1">
    <location>
        <begin position="11"/>
        <end position="113"/>
    </location>
</feature>
<dbReference type="OrthoDB" id="9795188at2"/>
<evidence type="ECO:0000313" key="3">
    <source>
        <dbReference type="Proteomes" id="UP000011863"/>
    </source>
</evidence>
<dbReference type="InterPro" id="IPR016181">
    <property type="entry name" value="Acyl_CoA_acyltransferase"/>
</dbReference>
<dbReference type="InterPro" id="IPR000182">
    <property type="entry name" value="GNAT_dom"/>
</dbReference>
<dbReference type="Pfam" id="PF13302">
    <property type="entry name" value="Acetyltransf_3"/>
    <property type="match status" value="1"/>
</dbReference>
<dbReference type="PANTHER" id="PTHR43792">
    <property type="entry name" value="GNAT FAMILY, PUTATIVE (AFU_ORTHOLOGUE AFUA_3G00765)-RELATED-RELATED"/>
    <property type="match status" value="1"/>
</dbReference>
<evidence type="ECO:0000313" key="2">
    <source>
        <dbReference type="EMBL" id="BAN03901.1"/>
    </source>
</evidence>
<reference evidence="2 3" key="1">
    <citation type="journal article" date="2013" name="Int. J. Syst. Evol. Microbiol.">
        <title>Ilumatobacter nonamiense sp. nov. and Ilumatobacter coccineum sp. nov., isolated from seashore sand.</title>
        <authorList>
            <person name="Matsumoto A."/>
            <person name="Kasai H."/>
            <person name="Matsuo Y."/>
            <person name="Shizuri Y."/>
            <person name="Ichikawa N."/>
            <person name="Fujita N."/>
            <person name="Omura S."/>
            <person name="Takahashi Y."/>
        </authorList>
    </citation>
    <scope>NUCLEOTIDE SEQUENCE [LARGE SCALE GENOMIC DNA]</scope>
    <source>
        <strain evidence="3">NBRC 103263 / KCTC 29153 / YM16-304</strain>
    </source>
</reference>
<name>A0A6C7EBP5_ILUCY</name>